<organism evidence="2 3">
    <name type="scientific">Ephemerocybe angulata</name>
    <dbReference type="NCBI Taxonomy" id="980116"/>
    <lineage>
        <taxon>Eukaryota</taxon>
        <taxon>Fungi</taxon>
        <taxon>Dikarya</taxon>
        <taxon>Basidiomycota</taxon>
        <taxon>Agaricomycotina</taxon>
        <taxon>Agaricomycetes</taxon>
        <taxon>Agaricomycetidae</taxon>
        <taxon>Agaricales</taxon>
        <taxon>Agaricineae</taxon>
        <taxon>Psathyrellaceae</taxon>
        <taxon>Ephemerocybe</taxon>
    </lineage>
</organism>
<evidence type="ECO:0000313" key="3">
    <source>
        <dbReference type="Proteomes" id="UP000521943"/>
    </source>
</evidence>
<dbReference type="Proteomes" id="UP000521943">
    <property type="component" value="Unassembled WGS sequence"/>
</dbReference>
<comment type="caution">
    <text evidence="2">The sequence shown here is derived from an EMBL/GenBank/DDBJ whole genome shotgun (WGS) entry which is preliminary data.</text>
</comment>
<evidence type="ECO:0000313" key="2">
    <source>
        <dbReference type="EMBL" id="KAF6747423.1"/>
    </source>
</evidence>
<name>A0A8H6LXA4_9AGAR</name>
<accession>A0A8H6LXA4</accession>
<gene>
    <name evidence="2" type="ORF">DFP72DRAFT_607119</name>
</gene>
<proteinExistence type="predicted"/>
<feature type="compositionally biased region" description="Basic and acidic residues" evidence="1">
    <location>
        <begin position="96"/>
        <end position="113"/>
    </location>
</feature>
<dbReference type="EMBL" id="JACGCI010000081">
    <property type="protein sequence ID" value="KAF6747423.1"/>
    <property type="molecule type" value="Genomic_DNA"/>
</dbReference>
<reference evidence="2 3" key="1">
    <citation type="submission" date="2020-07" db="EMBL/GenBank/DDBJ databases">
        <title>Comparative genomics of pyrophilous fungi reveals a link between fire events and developmental genes.</title>
        <authorList>
            <consortium name="DOE Joint Genome Institute"/>
            <person name="Steindorff A.S."/>
            <person name="Carver A."/>
            <person name="Calhoun S."/>
            <person name="Stillman K."/>
            <person name="Liu H."/>
            <person name="Lipzen A."/>
            <person name="Pangilinan J."/>
            <person name="Labutti K."/>
            <person name="Bruns T.D."/>
            <person name="Grigoriev I.V."/>
        </authorList>
    </citation>
    <scope>NUCLEOTIDE SEQUENCE [LARGE SCALE GENOMIC DNA]</scope>
    <source>
        <strain evidence="2 3">CBS 144469</strain>
    </source>
</reference>
<sequence length="209" mass="22748">MQQIFDSALDVQSSTEGSTAWKSMVLVSRMKTSRIGAILTFAFQVLVSSSVRRHPESATAQHLIRGRSASHLSTSGSARHKPIYDGGRNCVGSADTSRRKTEPDYHTRHAGDTRHKHRVLTAAQGISTSRRVESVDVHPGDVVRDDLLHSQNNYMKSMAASLCDEPAAPHLGRMSSELFIDDLVNAMSMVNISYITQDALDVVGSVATA</sequence>
<feature type="region of interest" description="Disordered" evidence="1">
    <location>
        <begin position="66"/>
        <end position="114"/>
    </location>
</feature>
<keyword evidence="3" id="KW-1185">Reference proteome</keyword>
<evidence type="ECO:0000256" key="1">
    <source>
        <dbReference type="SAM" id="MobiDB-lite"/>
    </source>
</evidence>
<dbReference type="AlphaFoldDB" id="A0A8H6LXA4"/>
<protein>
    <submittedName>
        <fullName evidence="2">Uncharacterized protein</fullName>
    </submittedName>
</protein>